<organism evidence="1 2">
    <name type="scientific">Musa troglodytarum</name>
    <name type="common">fe'i banana</name>
    <dbReference type="NCBI Taxonomy" id="320322"/>
    <lineage>
        <taxon>Eukaryota</taxon>
        <taxon>Viridiplantae</taxon>
        <taxon>Streptophyta</taxon>
        <taxon>Embryophyta</taxon>
        <taxon>Tracheophyta</taxon>
        <taxon>Spermatophyta</taxon>
        <taxon>Magnoliopsida</taxon>
        <taxon>Liliopsida</taxon>
        <taxon>Zingiberales</taxon>
        <taxon>Musaceae</taxon>
        <taxon>Musa</taxon>
    </lineage>
</organism>
<dbReference type="Gene3D" id="3.40.1000.10">
    <property type="entry name" value="Mog1/PsbP, alpha/beta/alpha sandwich"/>
    <property type="match status" value="1"/>
</dbReference>
<accession>A0A9E7EXQ2</accession>
<evidence type="ECO:0000313" key="2">
    <source>
        <dbReference type="Proteomes" id="UP001055439"/>
    </source>
</evidence>
<dbReference type="Proteomes" id="UP001055439">
    <property type="component" value="Chromosome 2"/>
</dbReference>
<reference evidence="1" key="1">
    <citation type="submission" date="2022-05" db="EMBL/GenBank/DDBJ databases">
        <title>The Musa troglodytarum L. genome provides insights into the mechanism of non-climacteric behaviour and enrichment of carotenoids.</title>
        <authorList>
            <person name="Wang J."/>
        </authorList>
    </citation>
    <scope>NUCLEOTIDE SEQUENCE</scope>
    <source>
        <tissue evidence="1">Leaf</tissue>
    </source>
</reference>
<keyword evidence="2" id="KW-1185">Reference proteome</keyword>
<dbReference type="AlphaFoldDB" id="A0A9E7EXQ2"/>
<dbReference type="EMBL" id="CP097504">
    <property type="protein sequence ID" value="URD85884.1"/>
    <property type="molecule type" value="Genomic_DNA"/>
</dbReference>
<evidence type="ECO:0000313" key="1">
    <source>
        <dbReference type="EMBL" id="URD85884.1"/>
    </source>
</evidence>
<sequence length="158" mass="17214">MMCISGRSVCVCVCERERERERERAMLGSSHASRSCQSVAMISVDTSGMQGARHSPFHLFFTTSFVSDFIRPSFYCYVRLHASSATTSRSHRPAAVVGAAAIGSMVSPADAACGEAADVLGKPKANADFLPYNGDEFKLLIPSKWKASEEVLRSYRHG</sequence>
<proteinExistence type="predicted"/>
<gene>
    <name evidence="1" type="ORF">MUK42_04687</name>
</gene>
<dbReference type="OrthoDB" id="1934636at2759"/>
<name>A0A9E7EXQ2_9LILI</name>
<protein>
    <submittedName>
        <fullName evidence="1">Oxygen-evolving enhancer protein 2</fullName>
    </submittedName>
</protein>